<keyword evidence="1" id="KW-1133">Transmembrane helix</keyword>
<accession>A0A1H4IZH7</accession>
<feature type="domain" description="Conjugative transposon TraM C-terminal" evidence="2">
    <location>
        <begin position="179"/>
        <end position="310"/>
    </location>
</feature>
<keyword evidence="1" id="KW-0812">Transmembrane</keyword>
<keyword evidence="1" id="KW-0472">Membrane</keyword>
<dbReference type="AlphaFoldDB" id="A0A1H4IZH7"/>
<proteinExistence type="predicted"/>
<dbReference type="RefSeq" id="WP_074669641.1">
    <property type="nucleotide sequence ID" value="NZ_FNTB01000001.1"/>
</dbReference>
<reference evidence="3 4" key="1">
    <citation type="submission" date="2016-10" db="EMBL/GenBank/DDBJ databases">
        <authorList>
            <person name="de Groot N.N."/>
        </authorList>
    </citation>
    <scope>NUCLEOTIDE SEQUENCE [LARGE SCALE GENOMIC DNA]</scope>
    <source>
        <strain evidence="3 4">MAR_2009_71</strain>
    </source>
</reference>
<gene>
    <name evidence="3" type="ORF">SAMN05192540_0012</name>
</gene>
<dbReference type="EMBL" id="FNTB01000001">
    <property type="protein sequence ID" value="SEB39450.1"/>
    <property type="molecule type" value="Genomic_DNA"/>
</dbReference>
<dbReference type="InterPro" id="IPR055407">
    <property type="entry name" value="TraM_C"/>
</dbReference>
<sequence length="321" mass="37477">MRIEKNKIIFSLMLVCILLFIGGYSLLVLEEDQQTNLENNQVPIPELKNDQKEYDSKLDALNDLKEVRQTNAPSIYDERLLDSTGVFDPNLLDKEKMRIVDSIYQQGQIEYSDRKYENFNINNEIIKSTQVVLKDTSVFIEEKEKDVAAKELGLEHQLFFASHPIENDEMNILKTDTFIYVRVDGNQTVKNNYRLQMRLNKAANIYGEHYAENTLIYGFVSFKPNRTIIDIEHINHQPIKLKAHDYQDGSEGIYIENSFRAEITNEVLEDMVEDINIPGVPQVRGIKNVFRRNQRNVKVTILDNYKLILRISKPQNKFQLN</sequence>
<feature type="transmembrane region" description="Helical" evidence="1">
    <location>
        <begin position="9"/>
        <end position="29"/>
    </location>
</feature>
<dbReference type="Proteomes" id="UP000183038">
    <property type="component" value="Unassembled WGS sequence"/>
</dbReference>
<name>A0A1H4IZH7_9FLAO</name>
<evidence type="ECO:0000313" key="3">
    <source>
        <dbReference type="EMBL" id="SEB39450.1"/>
    </source>
</evidence>
<dbReference type="Pfam" id="PF12508">
    <property type="entry name" value="Transposon_TraM"/>
    <property type="match status" value="1"/>
</dbReference>
<protein>
    <recommendedName>
        <fullName evidence="2">Conjugative transposon TraM C-terminal domain-containing protein</fullName>
    </recommendedName>
</protein>
<evidence type="ECO:0000259" key="2">
    <source>
        <dbReference type="Pfam" id="PF12508"/>
    </source>
</evidence>
<dbReference type="OrthoDB" id="1409065at2"/>
<organism evidence="3 4">
    <name type="scientific">Maribacter dokdonensis</name>
    <dbReference type="NCBI Taxonomy" id="320912"/>
    <lineage>
        <taxon>Bacteria</taxon>
        <taxon>Pseudomonadati</taxon>
        <taxon>Bacteroidota</taxon>
        <taxon>Flavobacteriia</taxon>
        <taxon>Flavobacteriales</taxon>
        <taxon>Flavobacteriaceae</taxon>
        <taxon>Maribacter</taxon>
    </lineage>
</organism>
<evidence type="ECO:0000313" key="4">
    <source>
        <dbReference type="Proteomes" id="UP000183038"/>
    </source>
</evidence>
<evidence type="ECO:0000256" key="1">
    <source>
        <dbReference type="SAM" id="Phobius"/>
    </source>
</evidence>